<protein>
    <submittedName>
        <fullName evidence="2">Uncharacterized protein</fullName>
    </submittedName>
</protein>
<keyword evidence="3" id="KW-1185">Reference proteome</keyword>
<dbReference type="Proteomes" id="UP001153555">
    <property type="component" value="Unassembled WGS sequence"/>
</dbReference>
<evidence type="ECO:0000256" key="1">
    <source>
        <dbReference type="SAM" id="MobiDB-lite"/>
    </source>
</evidence>
<feature type="region of interest" description="Disordered" evidence="1">
    <location>
        <begin position="76"/>
        <end position="144"/>
    </location>
</feature>
<feature type="non-terminal residue" evidence="2">
    <location>
        <position position="1"/>
    </location>
</feature>
<dbReference type="EMBL" id="CACSLK010027831">
    <property type="protein sequence ID" value="CAA0831284.1"/>
    <property type="molecule type" value="Genomic_DNA"/>
</dbReference>
<feature type="compositionally biased region" description="Polar residues" evidence="1">
    <location>
        <begin position="122"/>
        <end position="131"/>
    </location>
</feature>
<sequence>PLTIVKFSDSSPWPKTLLSGPPVTALRYLPRRTTSGKNRQPQVGVHSLDFSLNRHNLLYFIFEYMRPPLMADLRAPSSVSEKPTGMENHLYSAPSTNIHRGRVSRHKGRLPLHPTDCRATGPPSSSAISEIQRQRRQRRLFHGR</sequence>
<gene>
    <name evidence="2" type="ORF">SHERM_26662</name>
</gene>
<evidence type="ECO:0000313" key="2">
    <source>
        <dbReference type="EMBL" id="CAA0831284.1"/>
    </source>
</evidence>
<comment type="caution">
    <text evidence="2">The sequence shown here is derived from an EMBL/GenBank/DDBJ whole genome shotgun (WGS) entry which is preliminary data.</text>
</comment>
<feature type="non-terminal residue" evidence="2">
    <location>
        <position position="144"/>
    </location>
</feature>
<name>A0A9N7NC93_STRHE</name>
<dbReference type="AlphaFoldDB" id="A0A9N7NC93"/>
<feature type="compositionally biased region" description="Basic residues" evidence="1">
    <location>
        <begin position="134"/>
        <end position="144"/>
    </location>
</feature>
<evidence type="ECO:0000313" key="3">
    <source>
        <dbReference type="Proteomes" id="UP001153555"/>
    </source>
</evidence>
<accession>A0A9N7NC93</accession>
<organism evidence="2 3">
    <name type="scientific">Striga hermonthica</name>
    <name type="common">Purple witchweed</name>
    <name type="synonym">Buchnera hermonthica</name>
    <dbReference type="NCBI Taxonomy" id="68872"/>
    <lineage>
        <taxon>Eukaryota</taxon>
        <taxon>Viridiplantae</taxon>
        <taxon>Streptophyta</taxon>
        <taxon>Embryophyta</taxon>
        <taxon>Tracheophyta</taxon>
        <taxon>Spermatophyta</taxon>
        <taxon>Magnoliopsida</taxon>
        <taxon>eudicotyledons</taxon>
        <taxon>Gunneridae</taxon>
        <taxon>Pentapetalae</taxon>
        <taxon>asterids</taxon>
        <taxon>lamiids</taxon>
        <taxon>Lamiales</taxon>
        <taxon>Orobanchaceae</taxon>
        <taxon>Buchnereae</taxon>
        <taxon>Striga</taxon>
    </lineage>
</organism>
<proteinExistence type="predicted"/>
<reference evidence="2" key="1">
    <citation type="submission" date="2019-12" db="EMBL/GenBank/DDBJ databases">
        <authorList>
            <person name="Scholes J."/>
        </authorList>
    </citation>
    <scope>NUCLEOTIDE SEQUENCE</scope>
</reference>
<feature type="compositionally biased region" description="Basic residues" evidence="1">
    <location>
        <begin position="99"/>
        <end position="110"/>
    </location>
</feature>